<feature type="domain" description="Endonuclease/exonuclease/phosphatase" evidence="1">
    <location>
        <begin position="85"/>
        <end position="178"/>
    </location>
</feature>
<dbReference type="EMBL" id="JAAQHG020000649">
    <property type="protein sequence ID" value="KAL1581602.1"/>
    <property type="molecule type" value="Genomic_DNA"/>
</dbReference>
<sequence>EGEVRYAYRATIWVNKKHAAQQVAVPSSDTVAVAVTTKRGVALIVSAYDVKSTESQAANEERLRGKLQMIKDAYDGVKRDGRDGQVDLLLCADFNRHHELWGGAQASGEAGRTDEAEAVIDFMQENALTSLLPSGAVTWEHYNGSTCSTIDILLASGNLCEVCEYCGIHQNDHGSDHKA</sequence>
<accession>A0AB34KCX9</accession>
<feature type="non-terminal residue" evidence="2">
    <location>
        <position position="1"/>
    </location>
</feature>
<dbReference type="AlphaFoldDB" id="A0AB34KCX9"/>
<dbReference type="Pfam" id="PF14529">
    <property type="entry name" value="Exo_endo_phos_2"/>
    <property type="match status" value="1"/>
</dbReference>
<reference evidence="2 3" key="1">
    <citation type="journal article" date="2020" name="Microbiol. Resour. Announc.">
        <title>Draft Genome Sequence of a Cladosporium Species Isolated from the Mesophotic Ascidian Didemnum maculosum.</title>
        <authorList>
            <person name="Gioti A."/>
            <person name="Siaperas R."/>
            <person name="Nikolaivits E."/>
            <person name="Le Goff G."/>
            <person name="Ouazzani J."/>
            <person name="Kotoulas G."/>
            <person name="Topakas E."/>
        </authorList>
    </citation>
    <scope>NUCLEOTIDE SEQUENCE [LARGE SCALE GENOMIC DNA]</scope>
    <source>
        <strain evidence="2 3">TM138-S3</strain>
    </source>
</reference>
<dbReference type="InterPro" id="IPR036691">
    <property type="entry name" value="Endo/exonu/phosph_ase_sf"/>
</dbReference>
<dbReference type="RefSeq" id="XP_069224712.1">
    <property type="nucleotide sequence ID" value="XM_069378305.1"/>
</dbReference>
<keyword evidence="3" id="KW-1185">Reference proteome</keyword>
<dbReference type="SUPFAM" id="SSF56219">
    <property type="entry name" value="DNase I-like"/>
    <property type="match status" value="1"/>
</dbReference>
<dbReference type="Proteomes" id="UP000803884">
    <property type="component" value="Unassembled WGS sequence"/>
</dbReference>
<feature type="non-terminal residue" evidence="2">
    <location>
        <position position="179"/>
    </location>
</feature>
<proteinExistence type="predicted"/>
<comment type="caution">
    <text evidence="2">The sequence shown here is derived from an EMBL/GenBank/DDBJ whole genome shotgun (WGS) entry which is preliminary data.</text>
</comment>
<gene>
    <name evidence="2" type="ORF">WHR41_09704</name>
</gene>
<evidence type="ECO:0000313" key="2">
    <source>
        <dbReference type="EMBL" id="KAL1581602.1"/>
    </source>
</evidence>
<evidence type="ECO:0000259" key="1">
    <source>
        <dbReference type="Pfam" id="PF14529"/>
    </source>
</evidence>
<evidence type="ECO:0000313" key="3">
    <source>
        <dbReference type="Proteomes" id="UP000803884"/>
    </source>
</evidence>
<protein>
    <recommendedName>
        <fullName evidence="1">Endonuclease/exonuclease/phosphatase domain-containing protein</fullName>
    </recommendedName>
</protein>
<dbReference type="GeneID" id="96011143"/>
<dbReference type="Gene3D" id="3.60.10.10">
    <property type="entry name" value="Endonuclease/exonuclease/phosphatase"/>
    <property type="match status" value="1"/>
</dbReference>
<organism evidence="2 3">
    <name type="scientific">Cladosporium halotolerans</name>
    <dbReference type="NCBI Taxonomy" id="1052096"/>
    <lineage>
        <taxon>Eukaryota</taxon>
        <taxon>Fungi</taxon>
        <taxon>Dikarya</taxon>
        <taxon>Ascomycota</taxon>
        <taxon>Pezizomycotina</taxon>
        <taxon>Dothideomycetes</taxon>
        <taxon>Dothideomycetidae</taxon>
        <taxon>Cladosporiales</taxon>
        <taxon>Cladosporiaceae</taxon>
        <taxon>Cladosporium</taxon>
    </lineage>
</organism>
<dbReference type="InterPro" id="IPR005135">
    <property type="entry name" value="Endo/exonuclease/phosphatase"/>
</dbReference>
<name>A0AB34KCX9_9PEZI</name>
<dbReference type="GO" id="GO:0003824">
    <property type="term" value="F:catalytic activity"/>
    <property type="evidence" value="ECO:0007669"/>
    <property type="project" value="InterPro"/>
</dbReference>